<dbReference type="Pfam" id="PF08016">
    <property type="entry name" value="PKD_channel"/>
    <property type="match status" value="1"/>
</dbReference>
<sequence>MALVWAYIALAFYITKILSVAKTMDKWRYDPKVYVDFYLPVLWDALYGYILAALVFVVTIRLLRVLGYNKRVTMLATVLARSGHALLGYSIMFFIVISAYVTAGHVLFGATNRQFRSLWDTYASLYVVLLGRNRIGKWISTAPLWAQIYHISLTFFVLFVLYSMFEAILCNVTSVIKSHLDTVPPPYGLTNVVAKFYRFFTDMIPSRFKPNNGIAPAEPVIIGAAPAGTQCDVTSGKEDSKDVSKKDLSTHRPDDRPKSATAIVLGDLKEEVQKLKKEMQEILAFEREERRRRKEEGKERKAERAARKATEKEKKEQEKKESSAQEGEKDGDGITTKNKKVGDKLNKKANSAAGKGKEKEKESMRKITKGGTTKRGQDTKDPVKKTRWM</sequence>
<evidence type="ECO:0000256" key="6">
    <source>
        <dbReference type="SAM" id="MobiDB-lite"/>
    </source>
</evidence>
<feature type="compositionally biased region" description="Basic and acidic residues" evidence="6">
    <location>
        <begin position="355"/>
        <end position="365"/>
    </location>
</feature>
<evidence type="ECO:0000256" key="1">
    <source>
        <dbReference type="ARBA" id="ARBA00004141"/>
    </source>
</evidence>
<gene>
    <name evidence="9" type="ORF">V1264_016054</name>
</gene>
<dbReference type="GO" id="GO:0005262">
    <property type="term" value="F:calcium channel activity"/>
    <property type="evidence" value="ECO:0007669"/>
    <property type="project" value="TreeGrafter"/>
</dbReference>
<dbReference type="PANTHER" id="PTHR10877:SF194">
    <property type="entry name" value="LOCATION OF VULVA DEFECTIVE 1"/>
    <property type="match status" value="1"/>
</dbReference>
<evidence type="ECO:0000256" key="5">
    <source>
        <dbReference type="ARBA" id="ARBA00023136"/>
    </source>
</evidence>
<proteinExistence type="inferred from homology"/>
<accession>A0AAN9BMM3</accession>
<evidence type="ECO:0000256" key="4">
    <source>
        <dbReference type="ARBA" id="ARBA00022989"/>
    </source>
</evidence>
<feature type="compositionally biased region" description="Basic and acidic residues" evidence="6">
    <location>
        <begin position="289"/>
        <end position="332"/>
    </location>
</feature>
<organism evidence="9 10">
    <name type="scientific">Littorina saxatilis</name>
    <dbReference type="NCBI Taxonomy" id="31220"/>
    <lineage>
        <taxon>Eukaryota</taxon>
        <taxon>Metazoa</taxon>
        <taxon>Spiralia</taxon>
        <taxon>Lophotrochozoa</taxon>
        <taxon>Mollusca</taxon>
        <taxon>Gastropoda</taxon>
        <taxon>Caenogastropoda</taxon>
        <taxon>Littorinimorpha</taxon>
        <taxon>Littorinoidea</taxon>
        <taxon>Littorinidae</taxon>
        <taxon>Littorina</taxon>
    </lineage>
</organism>
<evidence type="ECO:0000256" key="2">
    <source>
        <dbReference type="ARBA" id="ARBA00007200"/>
    </source>
</evidence>
<dbReference type="InterPro" id="IPR051223">
    <property type="entry name" value="Polycystin"/>
</dbReference>
<dbReference type="EMBL" id="JBAMIC010000004">
    <property type="protein sequence ID" value="KAK7108297.1"/>
    <property type="molecule type" value="Genomic_DNA"/>
</dbReference>
<reference evidence="9 10" key="1">
    <citation type="submission" date="2024-02" db="EMBL/GenBank/DDBJ databases">
        <title>Chromosome-scale genome assembly of the rough periwinkle Littorina saxatilis.</title>
        <authorList>
            <person name="De Jode A."/>
            <person name="Faria R."/>
            <person name="Formenti G."/>
            <person name="Sims Y."/>
            <person name="Smith T.P."/>
            <person name="Tracey A."/>
            <person name="Wood J.M.D."/>
            <person name="Zagrodzka Z.B."/>
            <person name="Johannesson K."/>
            <person name="Butlin R.K."/>
            <person name="Leder E.H."/>
        </authorList>
    </citation>
    <scope>NUCLEOTIDE SEQUENCE [LARGE SCALE GENOMIC DNA]</scope>
    <source>
        <strain evidence="9">Snail1</strain>
        <tissue evidence="9">Muscle</tissue>
    </source>
</reference>
<feature type="domain" description="Polycystin cation channel PKD1/PKD2" evidence="8">
    <location>
        <begin position="4"/>
        <end position="170"/>
    </location>
</feature>
<dbReference type="Gene3D" id="1.10.287.70">
    <property type="match status" value="1"/>
</dbReference>
<dbReference type="PANTHER" id="PTHR10877">
    <property type="entry name" value="POLYCYSTIN FAMILY MEMBER"/>
    <property type="match status" value="1"/>
</dbReference>
<comment type="subcellular location">
    <subcellularLocation>
        <location evidence="1">Membrane</location>
        <topology evidence="1">Multi-pass membrane protein</topology>
    </subcellularLocation>
</comment>
<dbReference type="GO" id="GO:0016020">
    <property type="term" value="C:membrane"/>
    <property type="evidence" value="ECO:0007669"/>
    <property type="project" value="UniProtKB-SubCell"/>
</dbReference>
<evidence type="ECO:0000313" key="10">
    <source>
        <dbReference type="Proteomes" id="UP001374579"/>
    </source>
</evidence>
<evidence type="ECO:0000256" key="3">
    <source>
        <dbReference type="ARBA" id="ARBA00022692"/>
    </source>
</evidence>
<feature type="region of interest" description="Disordered" evidence="6">
    <location>
        <begin position="231"/>
        <end position="261"/>
    </location>
</feature>
<name>A0AAN9BMM3_9CAEN</name>
<feature type="compositionally biased region" description="Basic and acidic residues" evidence="6">
    <location>
        <begin position="235"/>
        <end position="258"/>
    </location>
</feature>
<comment type="caution">
    <text evidence="9">The sequence shown here is derived from an EMBL/GenBank/DDBJ whole genome shotgun (WGS) entry which is preliminary data.</text>
</comment>
<dbReference type="GO" id="GO:0050982">
    <property type="term" value="P:detection of mechanical stimulus"/>
    <property type="evidence" value="ECO:0007669"/>
    <property type="project" value="TreeGrafter"/>
</dbReference>
<evidence type="ECO:0000256" key="7">
    <source>
        <dbReference type="SAM" id="Phobius"/>
    </source>
</evidence>
<protein>
    <recommendedName>
        <fullName evidence="8">Polycystin cation channel PKD1/PKD2 domain-containing protein</fullName>
    </recommendedName>
</protein>
<feature type="region of interest" description="Disordered" evidence="6">
    <location>
        <begin position="289"/>
        <end position="389"/>
    </location>
</feature>
<evidence type="ECO:0000313" key="9">
    <source>
        <dbReference type="EMBL" id="KAK7108297.1"/>
    </source>
</evidence>
<feature type="transmembrane region" description="Helical" evidence="7">
    <location>
        <begin position="45"/>
        <end position="66"/>
    </location>
</feature>
<keyword evidence="10" id="KW-1185">Reference proteome</keyword>
<feature type="transmembrane region" description="Helical" evidence="7">
    <location>
        <begin position="144"/>
        <end position="165"/>
    </location>
</feature>
<dbReference type="InterPro" id="IPR013122">
    <property type="entry name" value="PKD1_2_channel"/>
</dbReference>
<evidence type="ECO:0000259" key="8">
    <source>
        <dbReference type="Pfam" id="PF08016"/>
    </source>
</evidence>
<feature type="compositionally biased region" description="Basic and acidic residues" evidence="6">
    <location>
        <begin position="375"/>
        <end position="389"/>
    </location>
</feature>
<keyword evidence="5 7" id="KW-0472">Membrane</keyword>
<dbReference type="Proteomes" id="UP001374579">
    <property type="component" value="Unassembled WGS sequence"/>
</dbReference>
<dbReference type="AlphaFoldDB" id="A0AAN9BMM3"/>
<keyword evidence="3 7" id="KW-0812">Transmembrane</keyword>
<keyword evidence="4 7" id="KW-1133">Transmembrane helix</keyword>
<feature type="transmembrane region" description="Helical" evidence="7">
    <location>
        <begin position="86"/>
        <end position="108"/>
    </location>
</feature>
<comment type="similarity">
    <text evidence="2">Belongs to the polycystin family.</text>
</comment>